<keyword evidence="2" id="KW-0548">Nucleotidyltransferase</keyword>
<organism evidence="2 3">
    <name type="scientific">Paractinoplanes ovalisporus</name>
    <dbReference type="NCBI Taxonomy" id="2810368"/>
    <lineage>
        <taxon>Bacteria</taxon>
        <taxon>Bacillati</taxon>
        <taxon>Actinomycetota</taxon>
        <taxon>Actinomycetes</taxon>
        <taxon>Micromonosporales</taxon>
        <taxon>Micromonosporaceae</taxon>
        <taxon>Paractinoplanes</taxon>
    </lineage>
</organism>
<keyword evidence="3" id="KW-1185">Reference proteome</keyword>
<accession>A0ABS2A9K5</accession>
<keyword evidence="2" id="KW-0808">Transferase</keyword>
<reference evidence="2 3" key="1">
    <citation type="submission" date="2021-01" db="EMBL/GenBank/DDBJ databases">
        <title>Actinoplanes sp. nov. LDG1-06 isolated from lichen.</title>
        <authorList>
            <person name="Saeng-In P."/>
            <person name="Phongsopitanun W."/>
            <person name="Kanchanasin P."/>
            <person name="Yuki M."/>
            <person name="Kudo T."/>
            <person name="Ohkuma M."/>
            <person name="Tanasupawat S."/>
        </authorList>
    </citation>
    <scope>NUCLEOTIDE SEQUENCE [LARGE SCALE GENOMIC DNA]</scope>
    <source>
        <strain evidence="2 3">LDG1-06</strain>
    </source>
</reference>
<dbReference type="GO" id="GO:0016779">
    <property type="term" value="F:nucleotidyltransferase activity"/>
    <property type="evidence" value="ECO:0007669"/>
    <property type="project" value="UniProtKB-KW"/>
</dbReference>
<feature type="domain" description="THIF-type NAD/FAD binding fold" evidence="1">
    <location>
        <begin position="120"/>
        <end position="351"/>
    </location>
</feature>
<dbReference type="PANTHER" id="PTHR10953">
    <property type="entry name" value="UBIQUITIN-ACTIVATING ENZYME E1"/>
    <property type="match status" value="1"/>
</dbReference>
<dbReference type="InterPro" id="IPR000594">
    <property type="entry name" value="ThiF_NAD_FAD-bd"/>
</dbReference>
<evidence type="ECO:0000259" key="1">
    <source>
        <dbReference type="Pfam" id="PF00899"/>
    </source>
</evidence>
<evidence type="ECO:0000313" key="2">
    <source>
        <dbReference type="EMBL" id="MBM2616517.1"/>
    </source>
</evidence>
<proteinExistence type="predicted"/>
<dbReference type="RefSeq" id="WP_203376400.1">
    <property type="nucleotide sequence ID" value="NZ_JAENHP010000003.1"/>
</dbReference>
<dbReference type="InterPro" id="IPR045886">
    <property type="entry name" value="ThiF/MoeB/HesA"/>
</dbReference>
<sequence length="357" mass="38141">MSEAVWRPRIKPEHGLVRTPRGSIRIGGAVHGIAAEVEDATGEVWALLSAADGTRTIAELVDGRSGVADALDQFIDAGYLENAAAAPPPELTPRDLTRHDRGRQFYRWIDQRRRDNSWEPQARLKRASVTVLGLGGTGGTAALALAASGVGRLHLIDGDTVELSNLNRQVQFDERDVGRPKAETTAARLRRLNADILVTSEKAIISGRDELRTGGCDVFLLCADQPGEIRAWVNEACLASGTPWVDAGYHGPAVTASAYTPGRGPCYECGWLDEHERHRDVVPERPYSVRRNSSSAVTAVSAGLSGQLAAHLVIALITGVPAVAAGRPIGINLAVAEPYEPPPFDRHPGCPACGDKP</sequence>
<dbReference type="Proteomes" id="UP000632138">
    <property type="component" value="Unassembled WGS sequence"/>
</dbReference>
<evidence type="ECO:0000313" key="3">
    <source>
        <dbReference type="Proteomes" id="UP000632138"/>
    </source>
</evidence>
<dbReference type="Pfam" id="PF00899">
    <property type="entry name" value="ThiF"/>
    <property type="match status" value="1"/>
</dbReference>
<dbReference type="PANTHER" id="PTHR10953:SF102">
    <property type="entry name" value="ADENYLYLTRANSFERASE AND SULFURTRANSFERASE MOCS3"/>
    <property type="match status" value="1"/>
</dbReference>
<comment type="caution">
    <text evidence="2">The sequence shown here is derived from an EMBL/GenBank/DDBJ whole genome shotgun (WGS) entry which is preliminary data.</text>
</comment>
<dbReference type="InterPro" id="IPR035985">
    <property type="entry name" value="Ubiquitin-activating_enz"/>
</dbReference>
<dbReference type="SUPFAM" id="SSF69572">
    <property type="entry name" value="Activating enzymes of the ubiquitin-like proteins"/>
    <property type="match status" value="1"/>
</dbReference>
<dbReference type="EMBL" id="JAENHP010000003">
    <property type="protein sequence ID" value="MBM2616517.1"/>
    <property type="molecule type" value="Genomic_DNA"/>
</dbReference>
<dbReference type="Gene3D" id="3.40.50.720">
    <property type="entry name" value="NAD(P)-binding Rossmann-like Domain"/>
    <property type="match status" value="1"/>
</dbReference>
<name>A0ABS2A9K5_9ACTN</name>
<protein>
    <submittedName>
        <fullName evidence="2">ThiF family adenylyltransferase</fullName>
    </submittedName>
</protein>
<gene>
    <name evidence="2" type="ORF">JIG36_13215</name>
</gene>